<dbReference type="PROSITE" id="PS51891">
    <property type="entry name" value="CENP_V_GFA"/>
    <property type="match status" value="1"/>
</dbReference>
<dbReference type="STRING" id="1097556.R4XI40"/>
<dbReference type="PANTHER" id="PTHR33337">
    <property type="entry name" value="GFA DOMAIN-CONTAINING PROTEIN"/>
    <property type="match status" value="1"/>
</dbReference>
<keyword evidence="4" id="KW-0456">Lyase</keyword>
<evidence type="ECO:0000256" key="3">
    <source>
        <dbReference type="ARBA" id="ARBA00022833"/>
    </source>
</evidence>
<evidence type="ECO:0000313" key="6">
    <source>
        <dbReference type="EMBL" id="CCG84139.1"/>
    </source>
</evidence>
<evidence type="ECO:0000256" key="4">
    <source>
        <dbReference type="ARBA" id="ARBA00023239"/>
    </source>
</evidence>
<dbReference type="SUPFAM" id="SSF51316">
    <property type="entry name" value="Mss4-like"/>
    <property type="match status" value="1"/>
</dbReference>
<dbReference type="EMBL" id="CAHR02000206">
    <property type="protein sequence ID" value="CCG84139.1"/>
    <property type="molecule type" value="Genomic_DNA"/>
</dbReference>
<protein>
    <recommendedName>
        <fullName evidence="5">CENP-V/GFA domain-containing protein</fullName>
    </recommendedName>
</protein>
<dbReference type="GO" id="GO:0046872">
    <property type="term" value="F:metal ion binding"/>
    <property type="evidence" value="ECO:0007669"/>
    <property type="project" value="UniProtKB-KW"/>
</dbReference>
<comment type="similarity">
    <text evidence="1">Belongs to the Gfa family.</text>
</comment>
<organism evidence="6 7">
    <name type="scientific">Taphrina deformans (strain PYCC 5710 / ATCC 11124 / CBS 356.35 / IMI 108563 / JCM 9778 / NBRC 8474)</name>
    <name type="common">Peach leaf curl fungus</name>
    <name type="synonym">Lalaria deformans</name>
    <dbReference type="NCBI Taxonomy" id="1097556"/>
    <lineage>
        <taxon>Eukaryota</taxon>
        <taxon>Fungi</taxon>
        <taxon>Dikarya</taxon>
        <taxon>Ascomycota</taxon>
        <taxon>Taphrinomycotina</taxon>
        <taxon>Taphrinomycetes</taxon>
        <taxon>Taphrinales</taxon>
        <taxon>Taphrinaceae</taxon>
        <taxon>Taphrina</taxon>
    </lineage>
</organism>
<name>R4XI40_TAPDE</name>
<keyword evidence="3" id="KW-0862">Zinc</keyword>
<evidence type="ECO:0000313" key="7">
    <source>
        <dbReference type="Proteomes" id="UP000013776"/>
    </source>
</evidence>
<feature type="domain" description="CENP-V/GFA" evidence="5">
    <location>
        <begin position="31"/>
        <end position="146"/>
    </location>
</feature>
<keyword evidence="2" id="KW-0479">Metal-binding</keyword>
<dbReference type="PANTHER" id="PTHR33337:SF40">
    <property type="entry name" value="CENP-V_GFA DOMAIN-CONTAINING PROTEIN-RELATED"/>
    <property type="match status" value="1"/>
</dbReference>
<evidence type="ECO:0000259" key="5">
    <source>
        <dbReference type="PROSITE" id="PS51891"/>
    </source>
</evidence>
<dbReference type="eggNOG" id="ENOG502RZVZ">
    <property type="taxonomic scope" value="Eukaryota"/>
</dbReference>
<dbReference type="InterPro" id="IPR006913">
    <property type="entry name" value="CENP-V/GFA"/>
</dbReference>
<reference evidence="6 7" key="1">
    <citation type="journal article" date="2013" name="MBio">
        <title>Genome sequencing of the plant pathogen Taphrina deformans, the causal agent of peach leaf curl.</title>
        <authorList>
            <person name="Cisse O.H."/>
            <person name="Almeida J.M.G.C.F."/>
            <person name="Fonseca A."/>
            <person name="Kumar A.A."/>
            <person name="Salojaervi J."/>
            <person name="Overmyer K."/>
            <person name="Hauser P.M."/>
            <person name="Pagni M."/>
        </authorList>
    </citation>
    <scope>NUCLEOTIDE SEQUENCE [LARGE SCALE GENOMIC DNA]</scope>
    <source>
        <strain evidence="7">PYCC 5710 / ATCC 11124 / CBS 356.35 / IMI 108563 / JCM 9778 / NBRC 8474</strain>
    </source>
</reference>
<dbReference type="VEuPathDB" id="FungiDB:TAPDE_004531"/>
<dbReference type="OrthoDB" id="9970124at2759"/>
<dbReference type="InterPro" id="IPR011057">
    <property type="entry name" value="Mss4-like_sf"/>
</dbReference>
<dbReference type="Pfam" id="PF04828">
    <property type="entry name" value="GFA"/>
    <property type="match status" value="1"/>
</dbReference>
<dbReference type="Proteomes" id="UP000013776">
    <property type="component" value="Unassembled WGS sequence"/>
</dbReference>
<evidence type="ECO:0000256" key="2">
    <source>
        <dbReference type="ARBA" id="ARBA00022723"/>
    </source>
</evidence>
<proteinExistence type="inferred from homology"/>
<dbReference type="Gene3D" id="3.90.1590.10">
    <property type="entry name" value="glutathione-dependent formaldehyde- activating enzyme (gfa)"/>
    <property type="match status" value="1"/>
</dbReference>
<sequence length="193" mass="21629">MTGRPSAASQGLDEHLSRPPYVAAPDFEAKYRAQCFCGRVQWSIGQDALSSMYCHCETCQTLHGTPYQWAAVVPKESVHFTAGIDALCYYSSGERAARYTLPCKLSCGDCRAPIADEGRNMMLLMPTYIAFPRDHNGRKLVPQPWKPQHHMFYGRRVADMKDGLEKYVTKKGEGKCDDEGRVIEDEQGAKGEK</sequence>
<gene>
    <name evidence="6" type="ORF">TAPDE_004531</name>
</gene>
<evidence type="ECO:0000256" key="1">
    <source>
        <dbReference type="ARBA" id="ARBA00005495"/>
    </source>
</evidence>
<dbReference type="GO" id="GO:0016846">
    <property type="term" value="F:carbon-sulfur lyase activity"/>
    <property type="evidence" value="ECO:0007669"/>
    <property type="project" value="InterPro"/>
</dbReference>
<dbReference type="AlphaFoldDB" id="R4XI40"/>
<comment type="caution">
    <text evidence="6">The sequence shown here is derived from an EMBL/GenBank/DDBJ whole genome shotgun (WGS) entry which is preliminary data.</text>
</comment>
<keyword evidence="7" id="KW-1185">Reference proteome</keyword>
<accession>R4XI40</accession>